<dbReference type="EMBL" id="CABR01000095">
    <property type="protein sequence ID" value="CBI10621.1"/>
    <property type="molecule type" value="Genomic_DNA"/>
</dbReference>
<proteinExistence type="predicted"/>
<dbReference type="AlphaFoldDB" id="E6QTP9"/>
<comment type="caution">
    <text evidence="1">The sequence shown here is derived from an EMBL/GenBank/DDBJ whole genome shotgun (WGS) entry which is preliminary data.</text>
</comment>
<reference evidence="1" key="1">
    <citation type="submission" date="2009-10" db="EMBL/GenBank/DDBJ databases">
        <title>Diversity of trophic interactions inside an arsenic-rich microbial ecosystem.</title>
        <authorList>
            <person name="Bertin P.N."/>
            <person name="Heinrich-Salmeron A."/>
            <person name="Pelletier E."/>
            <person name="Goulhen-Chollet F."/>
            <person name="Arsene-Ploetze F."/>
            <person name="Gallien S."/>
            <person name="Calteau A."/>
            <person name="Vallenet D."/>
            <person name="Casiot C."/>
            <person name="Chane-Woon-Ming B."/>
            <person name="Giloteaux L."/>
            <person name="Barakat M."/>
            <person name="Bonnefoy V."/>
            <person name="Bruneel O."/>
            <person name="Chandler M."/>
            <person name="Cleiss J."/>
            <person name="Duran R."/>
            <person name="Elbaz-Poulichet F."/>
            <person name="Fonknechten N."/>
            <person name="Lauga B."/>
            <person name="Mornico D."/>
            <person name="Ortet P."/>
            <person name="Schaeffer C."/>
            <person name="Siguier P."/>
            <person name="Alexander Thil Smith A."/>
            <person name="Van Dorsselaer A."/>
            <person name="Weissenbach J."/>
            <person name="Medigue C."/>
            <person name="Le Paslier D."/>
        </authorList>
    </citation>
    <scope>NUCLEOTIDE SEQUENCE</scope>
</reference>
<sequence>MNHSALIETFDRADVAINQFERVLLAGELPPLEPLVRESMSLVKGMIVAYISDVGEAEPPAEQDDLLESFKILVKGDPSWNTIRDNCRELVFYQNCLLMDRQDALPVKPEAMAVRTVRHVYLFMRSRAERENRLEMV</sequence>
<name>E6QTP9_9ZZZZ</name>
<accession>E6QTP9</accession>
<evidence type="ECO:0000313" key="1">
    <source>
        <dbReference type="EMBL" id="CBI10621.1"/>
    </source>
</evidence>
<protein>
    <submittedName>
        <fullName evidence="1">Uncharacterized protein</fullName>
    </submittedName>
</protein>
<gene>
    <name evidence="1" type="ORF">CARN7_1411</name>
</gene>
<organism evidence="1">
    <name type="scientific">mine drainage metagenome</name>
    <dbReference type="NCBI Taxonomy" id="410659"/>
    <lineage>
        <taxon>unclassified sequences</taxon>
        <taxon>metagenomes</taxon>
        <taxon>ecological metagenomes</taxon>
    </lineage>
</organism>